<dbReference type="Proteomes" id="UP001185331">
    <property type="component" value="Unassembled WGS sequence"/>
</dbReference>
<comment type="caution">
    <text evidence="2">The sequence shown here is derived from an EMBL/GenBank/DDBJ whole genome shotgun (WGS) entry which is preliminary data.</text>
</comment>
<name>A0AAE4BQ12_9DEIO</name>
<proteinExistence type="predicted"/>
<accession>A0AAE4BQ12</accession>
<evidence type="ECO:0000313" key="2">
    <source>
        <dbReference type="EMBL" id="MDR6221062.1"/>
    </source>
</evidence>
<keyword evidence="1" id="KW-0732">Signal</keyword>
<protein>
    <recommendedName>
        <fullName evidence="4">DUF11 domain-containing protein</fullName>
    </recommendedName>
</protein>
<evidence type="ECO:0008006" key="4">
    <source>
        <dbReference type="Google" id="ProtNLM"/>
    </source>
</evidence>
<feature type="chain" id="PRO_5042179039" description="DUF11 domain-containing protein" evidence="1">
    <location>
        <begin position="27"/>
        <end position="1594"/>
    </location>
</feature>
<sequence length="1594" mass="166016">MNRLHTRTLAALAALTGLLAAGPAAAAQGMDTSLPITSVGDQLLWTVGDQTLNLTVPSSGRVRLDLYSASFDPADYRRPGSYGDEQYAGAAVTSTFTLLDTQNRVVLRRTFAPGAHSWTTFLDQDLLAGTYRLQVNTLGNGKNTFAVRLTGLDAAVQADQLSVNIHARDWVPAVNVTTDGRAPYVLRLYDGDGPQELEARVRDGQGRVTPLTVSGDLTWTDLPLPEAAGTYVVELRQPGQARQYSNTVSFSLLRAGSATPLTLTRVDQTGQLRVNAELILPDQAQPTQVQLTAGSSALTVQGTLTQRLPAGTYPLSAAEIPGAALAVTPATATVTPGRATDVTVQVRPQVALRVETDKRDVCVGDTVTLTARATTDFAGTLPAQLTLNTPGLTGTPGAAPTTIRAGAPATLTFTGTATTPGPLTLTARLNPWGQTQQVTVLVRPDVTGLQLTRAPLSAAAVGTEVNVTLTVTNTTGAAVPFVLTDEPGEGLQALDATRFEGTLASGEQRTLVYRARVLRAGETALQAALHSPSCAATQTAGATVTGFIPPAAQVAEPTPVPTAPPAPLTITRSSTVTVPFRAPTRSGALVIAQRPPDGAAVVSGSSRLNGQALPDPQRGPSGTLYWALPAARGEQAGQLSYDLRHTAPLGALPAPALLLLGDDGRQDTMQGDVDAADLRAAAPLQATEAPSENEGALKLPVAGAVLRDRDRISVVVEAPTGPVPPLLVNGVAVSSTSVGSTVTDEARGVQRLTFVGVPLQDGPNTLSFLDSRVTVHLVGATRTIQVIPTQLQADGSTPLRLTVRALDAFGVQTSLSSVTLRTNLEVRTPDAEPGESGYQLRLTGGEGVLELQPQASPATLTVDVLVGDAAERHTFDVRPDAARVGVGVLSATLGLDGQLNLAEDLTWQARAAYEGPIAGGKLYVAADKDGLPTDQNTLIRNPVLGDASTRTVTLQGSDPVAAVYDHPDFRVQYRQTQLPMDVLPVAEQFTALSAYSKGNPGVAAFVAAVPRDRVNDVTLTPDGTRLLRLPDADLAEGSDTLVQRTTERGTGKVLRDVTLVRNVDYVLDPRTGIITLARAVEPFDAQLNPVTVVASYRLRNAENGRRLAYGAQVRFGMDDASVGVAAVQIDGTTTYGVHATYEVGPLRAETRLAAAGGLQGSADLSAQLGRGALSARVRYQDATYAGLNPFSVGLTAAATYRARLGDTLSAVTDAEYHDTPTAQGGSVGARVDTRAGAFSVGAGARYTFGDTSGLAAVVSGGYHQDPADVDVVHTQPLTGALDPTTDVTAKIKVTDKVTLGLRDVIVWGAGKSGDVTHAATLSLDSRLGNVNYAAAYELPTAAGEGNRARFGVSTALPLSEQLTLGLRGSATSDLTRHDAQVSAGADLSFRREGLRATAGTDLTASDQGFGVVLRGGVTGTLTPELTVTGDALAELGRRQGVRASLGYAYRTGTLNSLGYARYVQGSLAGEHPEFSAGLSAELHRSTWALRAGLDTRTLLNDPGSFTAQLGLGATAYVTERFGLGVWGRALTQPGSGSAQYGYGLEASIRALPGTWLTAGYNLRGFDGLPSATYTKPGAYLRLDVTLDDTVGDRK</sequence>
<reference evidence="2" key="1">
    <citation type="submission" date="2023-07" db="EMBL/GenBank/DDBJ databases">
        <title>Sorghum-associated microbial communities from plants grown in Nebraska, USA.</title>
        <authorList>
            <person name="Schachtman D."/>
        </authorList>
    </citation>
    <scope>NUCLEOTIDE SEQUENCE</scope>
    <source>
        <strain evidence="2">BE330</strain>
    </source>
</reference>
<dbReference type="RefSeq" id="WP_309858496.1">
    <property type="nucleotide sequence ID" value="NZ_JAVDQJ010000020.1"/>
</dbReference>
<feature type="signal peptide" evidence="1">
    <location>
        <begin position="1"/>
        <end position="26"/>
    </location>
</feature>
<dbReference type="EMBL" id="JAVDQK010000022">
    <property type="protein sequence ID" value="MDR6221062.1"/>
    <property type="molecule type" value="Genomic_DNA"/>
</dbReference>
<evidence type="ECO:0000256" key="1">
    <source>
        <dbReference type="SAM" id="SignalP"/>
    </source>
</evidence>
<organism evidence="2 3">
    <name type="scientific">Deinococcus soli</name>
    <name type="common">ex Cha et al. 2016</name>
    <dbReference type="NCBI Taxonomy" id="1309411"/>
    <lineage>
        <taxon>Bacteria</taxon>
        <taxon>Thermotogati</taxon>
        <taxon>Deinococcota</taxon>
        <taxon>Deinococci</taxon>
        <taxon>Deinococcales</taxon>
        <taxon>Deinococcaceae</taxon>
        <taxon>Deinococcus</taxon>
    </lineage>
</organism>
<evidence type="ECO:0000313" key="3">
    <source>
        <dbReference type="Proteomes" id="UP001185331"/>
    </source>
</evidence>
<gene>
    <name evidence="2" type="ORF">J2Y00_004693</name>
</gene>